<gene>
    <name evidence="6" type="ORF">SAMN05421846_101180</name>
</gene>
<evidence type="ECO:0000256" key="3">
    <source>
        <dbReference type="ARBA" id="ARBA00023163"/>
    </source>
</evidence>
<dbReference type="AlphaFoldDB" id="A0A1G8DGR3"/>
<evidence type="ECO:0000256" key="1">
    <source>
        <dbReference type="ARBA" id="ARBA00023015"/>
    </source>
</evidence>
<accession>A0A1G8DGR3</accession>
<evidence type="ECO:0000313" key="6">
    <source>
        <dbReference type="EMBL" id="SDH56917.1"/>
    </source>
</evidence>
<dbReference type="Pfam" id="PF00440">
    <property type="entry name" value="TetR_N"/>
    <property type="match status" value="1"/>
</dbReference>
<dbReference type="RefSeq" id="WP_089853319.1">
    <property type="nucleotide sequence ID" value="NZ_FNDW01000001.1"/>
</dbReference>
<reference evidence="7" key="1">
    <citation type="submission" date="2016-10" db="EMBL/GenBank/DDBJ databases">
        <authorList>
            <person name="Varghese N."/>
            <person name="Submissions S."/>
        </authorList>
    </citation>
    <scope>NUCLEOTIDE SEQUENCE [LARGE SCALE GENOMIC DNA]</scope>
    <source>
        <strain evidence="7">DSM 17071</strain>
    </source>
</reference>
<organism evidence="6 7">
    <name type="scientific">Chryseobacterium taeanense</name>
    <dbReference type="NCBI Taxonomy" id="311334"/>
    <lineage>
        <taxon>Bacteria</taxon>
        <taxon>Pseudomonadati</taxon>
        <taxon>Bacteroidota</taxon>
        <taxon>Flavobacteriia</taxon>
        <taxon>Flavobacteriales</taxon>
        <taxon>Weeksellaceae</taxon>
        <taxon>Chryseobacterium group</taxon>
        <taxon>Chryseobacterium</taxon>
    </lineage>
</organism>
<dbReference type="InterPro" id="IPR009057">
    <property type="entry name" value="Homeodomain-like_sf"/>
</dbReference>
<dbReference type="STRING" id="311334.SAMN05421846_101180"/>
<dbReference type="PANTHER" id="PTHR47506">
    <property type="entry name" value="TRANSCRIPTIONAL REGULATORY PROTEIN"/>
    <property type="match status" value="1"/>
</dbReference>
<dbReference type="InterPro" id="IPR001647">
    <property type="entry name" value="HTH_TetR"/>
</dbReference>
<evidence type="ECO:0000259" key="5">
    <source>
        <dbReference type="PROSITE" id="PS50977"/>
    </source>
</evidence>
<evidence type="ECO:0000313" key="7">
    <source>
        <dbReference type="Proteomes" id="UP000198869"/>
    </source>
</evidence>
<dbReference type="OrthoDB" id="9798857at2"/>
<dbReference type="Proteomes" id="UP000198869">
    <property type="component" value="Unassembled WGS sequence"/>
</dbReference>
<dbReference type="PRINTS" id="PR00455">
    <property type="entry name" value="HTHTETR"/>
</dbReference>
<protein>
    <submittedName>
        <fullName evidence="6">DNA-binding transcriptional regulator, AcrR family</fullName>
    </submittedName>
</protein>
<proteinExistence type="predicted"/>
<sequence length="175" mass="20775">METKEKILLTSYQIFINKGFHNTSMQQLVEASGFSKGAFYHYFKNKNDLYENVINRYFLQFYRSVNWDVYFEAKMTVKEIEENIQAFYLDFVPQILSLNQNGMSAYFIMYFEAFTLLPNFKNEVKKFYDNLEYLIVNASDNTEKLRKTAVDIIAKYEGFLFLLALNPDADINSFF</sequence>
<dbReference type="PANTHER" id="PTHR47506:SF6">
    <property type="entry name" value="HTH-TYPE TRANSCRIPTIONAL REPRESSOR NEMR"/>
    <property type="match status" value="1"/>
</dbReference>
<feature type="DNA-binding region" description="H-T-H motif" evidence="4">
    <location>
        <begin position="24"/>
        <end position="43"/>
    </location>
</feature>
<evidence type="ECO:0000256" key="4">
    <source>
        <dbReference type="PROSITE-ProRule" id="PRU00335"/>
    </source>
</evidence>
<dbReference type="EMBL" id="FNDW01000001">
    <property type="protein sequence ID" value="SDH56917.1"/>
    <property type="molecule type" value="Genomic_DNA"/>
</dbReference>
<keyword evidence="2 4" id="KW-0238">DNA-binding</keyword>
<evidence type="ECO:0000256" key="2">
    <source>
        <dbReference type="ARBA" id="ARBA00023125"/>
    </source>
</evidence>
<keyword evidence="7" id="KW-1185">Reference proteome</keyword>
<keyword evidence="1" id="KW-0805">Transcription regulation</keyword>
<dbReference type="PROSITE" id="PS50977">
    <property type="entry name" value="HTH_TETR_2"/>
    <property type="match status" value="1"/>
</dbReference>
<feature type="domain" description="HTH tetR-type" evidence="5">
    <location>
        <begin position="1"/>
        <end position="61"/>
    </location>
</feature>
<dbReference type="GO" id="GO:0003677">
    <property type="term" value="F:DNA binding"/>
    <property type="evidence" value="ECO:0007669"/>
    <property type="project" value="UniProtKB-UniRule"/>
</dbReference>
<dbReference type="SUPFAM" id="SSF46689">
    <property type="entry name" value="Homeodomain-like"/>
    <property type="match status" value="1"/>
</dbReference>
<name>A0A1G8DGR3_9FLAO</name>
<keyword evidence="3" id="KW-0804">Transcription</keyword>
<dbReference type="Gene3D" id="1.10.357.10">
    <property type="entry name" value="Tetracycline Repressor, domain 2"/>
    <property type="match status" value="1"/>
</dbReference>